<organism evidence="8">
    <name type="scientific">Glycine max</name>
    <name type="common">Soybean</name>
    <name type="synonym">Glycine hispida</name>
    <dbReference type="NCBI Taxonomy" id="3847"/>
    <lineage>
        <taxon>Eukaryota</taxon>
        <taxon>Viridiplantae</taxon>
        <taxon>Streptophyta</taxon>
        <taxon>Embryophyta</taxon>
        <taxon>Tracheophyta</taxon>
        <taxon>Spermatophyta</taxon>
        <taxon>Magnoliopsida</taxon>
        <taxon>eudicotyledons</taxon>
        <taxon>Gunneridae</taxon>
        <taxon>Pentapetalae</taxon>
        <taxon>rosids</taxon>
        <taxon>fabids</taxon>
        <taxon>Fabales</taxon>
        <taxon>Fabaceae</taxon>
        <taxon>Papilionoideae</taxon>
        <taxon>50 kb inversion clade</taxon>
        <taxon>NPAAA clade</taxon>
        <taxon>indigoferoid/millettioid clade</taxon>
        <taxon>Phaseoleae</taxon>
        <taxon>Glycine</taxon>
        <taxon>Glycine subgen. Soja</taxon>
    </lineage>
</organism>
<evidence type="ECO:0000256" key="3">
    <source>
        <dbReference type="ARBA" id="ARBA00022750"/>
    </source>
</evidence>
<feature type="domain" description="Peptidase A1" evidence="7">
    <location>
        <begin position="70"/>
        <end position="464"/>
    </location>
</feature>
<dbReference type="eggNOG" id="KOG1339">
    <property type="taxonomic scope" value="Eukaryota"/>
</dbReference>
<reference evidence="9" key="2">
    <citation type="submission" date="2018-02" db="UniProtKB">
        <authorList>
            <consortium name="EnsemblPlants"/>
        </authorList>
    </citation>
    <scope>IDENTIFICATION</scope>
    <source>
        <strain evidence="9">Williams 82</strain>
    </source>
</reference>
<dbReference type="FunFam" id="2.40.70.10:FF:000055">
    <property type="entry name" value="Probable aspartyl protease At4g16563"/>
    <property type="match status" value="1"/>
</dbReference>
<dbReference type="InterPro" id="IPR034161">
    <property type="entry name" value="Pepsin-like_plant"/>
</dbReference>
<dbReference type="CDD" id="cd05476">
    <property type="entry name" value="pepsin_A_like_plant"/>
    <property type="match status" value="1"/>
</dbReference>
<dbReference type="EnsemblPlants" id="KRH04119">
    <property type="protein sequence ID" value="KRH04119"/>
    <property type="gene ID" value="GLYMA_17G141200"/>
</dbReference>
<dbReference type="PROSITE" id="PS51767">
    <property type="entry name" value="PEPTIDASE_A1"/>
    <property type="match status" value="1"/>
</dbReference>
<feature type="signal peptide" evidence="6">
    <location>
        <begin position="1"/>
        <end position="23"/>
    </location>
</feature>
<keyword evidence="6" id="KW-0732">Signal</keyword>
<reference evidence="8 9" key="1">
    <citation type="journal article" date="2010" name="Nature">
        <title>Genome sequence of the palaeopolyploid soybean.</title>
        <authorList>
            <person name="Schmutz J."/>
            <person name="Cannon S.B."/>
            <person name="Schlueter J."/>
            <person name="Ma J."/>
            <person name="Mitros T."/>
            <person name="Nelson W."/>
            <person name="Hyten D.L."/>
            <person name="Song Q."/>
            <person name="Thelen J.J."/>
            <person name="Cheng J."/>
            <person name="Xu D."/>
            <person name="Hellsten U."/>
            <person name="May G.D."/>
            <person name="Yu Y."/>
            <person name="Sakurai T."/>
            <person name="Umezawa T."/>
            <person name="Bhattacharyya M.K."/>
            <person name="Sandhu D."/>
            <person name="Valliyodan B."/>
            <person name="Lindquist E."/>
            <person name="Peto M."/>
            <person name="Grant D."/>
            <person name="Shu S."/>
            <person name="Goodstein D."/>
            <person name="Barry K."/>
            <person name="Futrell-Griggs M."/>
            <person name="Abernathy B."/>
            <person name="Du J."/>
            <person name="Tian Z."/>
            <person name="Zhu L."/>
            <person name="Gill N."/>
            <person name="Joshi T."/>
            <person name="Libault M."/>
            <person name="Sethuraman A."/>
            <person name="Zhang X.-C."/>
            <person name="Shinozaki K."/>
            <person name="Nguyen H.T."/>
            <person name="Wing R.A."/>
            <person name="Cregan P."/>
            <person name="Specht J."/>
            <person name="Grimwood J."/>
            <person name="Rokhsar D."/>
            <person name="Stacey G."/>
            <person name="Shoemaker R.C."/>
            <person name="Jackson S.A."/>
        </authorList>
    </citation>
    <scope>NUCLEOTIDE SEQUENCE [LARGE SCALE GENOMIC DNA]</scope>
    <source>
        <strain evidence="9">cv. Williams 82</strain>
        <tissue evidence="8">Callus</tissue>
    </source>
</reference>
<evidence type="ECO:0000256" key="5">
    <source>
        <dbReference type="ARBA" id="ARBA00023180"/>
    </source>
</evidence>
<dbReference type="EMBL" id="CM000850">
    <property type="protein sequence ID" value="KRH04119.1"/>
    <property type="molecule type" value="Genomic_DNA"/>
</dbReference>
<dbReference type="FunFam" id="2.40.70.10:FF:000063">
    <property type="entry name" value="aspartic proteinase nepenthesin-1"/>
    <property type="match status" value="1"/>
</dbReference>
<evidence type="ECO:0000256" key="1">
    <source>
        <dbReference type="ARBA" id="ARBA00007447"/>
    </source>
</evidence>
<sequence length="480" mass="52625">MASTTMLLLVVFMILCISHPSFQMVLVPLTHTLSKAQFNSTHHLLKSTSTRSAKRFRRQLSLPLSPGSDYTLSFNLGPQAQAQPITLYMDTGSDLVWFPCAPFKCILCEGKPNEPNASPPTNITQSVAVSCKSPACSAAHNLAPPSDLCAAARCPLESIETSDCANFKCPPFYYAYGDGSLIARLYRDTLSLSSLFLRNFTFGCAHTTLAEPTGVAGFGRGLLSLPAQLATLSPQLGNRFSYCLVSHSFDSERVRKPSPLILGRYEEKEKEKIGGGVAEFVYTSMLENPKHPYFYTVSLIGIAVGKRTIPAPEMLRRVNNRGDGGVVVDSGTTFTMLPAGFYNSVVDEFDRRVGRDNKRARKIEEKTGLAPCYYLNSVADVPALTLRFAGGKNSSVVLPRKNYFYEFSDGSDGAKGKRKVGCLMLMNGGDEADLSGGPGATLGNYQQQGFEVEYDLEEKRVGFARRQCALLWERLNRDKN</sequence>
<dbReference type="SUPFAM" id="SSF50630">
    <property type="entry name" value="Acid proteases"/>
    <property type="match status" value="1"/>
</dbReference>
<gene>
    <name evidence="9" type="primary">LOC100805699</name>
    <name evidence="8" type="ORF">GLYMA_17G141200</name>
</gene>
<dbReference type="SMR" id="A0A0R0FCT4"/>
<dbReference type="GO" id="GO:0006508">
    <property type="term" value="P:proteolysis"/>
    <property type="evidence" value="ECO:0007669"/>
    <property type="project" value="UniProtKB-KW"/>
</dbReference>
<dbReference type="Pfam" id="PF14541">
    <property type="entry name" value="TAXi_C"/>
    <property type="match status" value="1"/>
</dbReference>
<dbReference type="InterPro" id="IPR033121">
    <property type="entry name" value="PEPTIDASE_A1"/>
</dbReference>
<dbReference type="Gramene" id="KRH04119">
    <property type="protein sequence ID" value="KRH04119"/>
    <property type="gene ID" value="GLYMA_17G141200"/>
</dbReference>
<dbReference type="OMA" id="GPCYYND"/>
<dbReference type="Pfam" id="PF14543">
    <property type="entry name" value="TAXi_N"/>
    <property type="match status" value="1"/>
</dbReference>
<evidence type="ECO:0000256" key="2">
    <source>
        <dbReference type="ARBA" id="ARBA00022670"/>
    </source>
</evidence>
<evidence type="ECO:0000256" key="4">
    <source>
        <dbReference type="ARBA" id="ARBA00022801"/>
    </source>
</evidence>
<dbReference type="STRING" id="3847.A0A0R0FCT4"/>
<dbReference type="Proteomes" id="UP000008827">
    <property type="component" value="Chromosome 17"/>
</dbReference>
<name>A0A0R0FCT4_SOYBN</name>
<dbReference type="GO" id="GO:0004190">
    <property type="term" value="F:aspartic-type endopeptidase activity"/>
    <property type="evidence" value="ECO:0007669"/>
    <property type="project" value="UniProtKB-KW"/>
</dbReference>
<evidence type="ECO:0000313" key="10">
    <source>
        <dbReference type="Proteomes" id="UP000008827"/>
    </source>
</evidence>
<dbReference type="OrthoDB" id="2747330at2759"/>
<evidence type="ECO:0000313" key="9">
    <source>
        <dbReference type="EnsemblPlants" id="KRH04119"/>
    </source>
</evidence>
<comment type="similarity">
    <text evidence="1">Belongs to the peptidase A1 family.</text>
</comment>
<dbReference type="GeneID" id="100805699"/>
<evidence type="ECO:0000313" key="8">
    <source>
        <dbReference type="EMBL" id="KRH04119.1"/>
    </source>
</evidence>
<keyword evidence="10" id="KW-1185">Reference proteome</keyword>
<dbReference type="InterPro" id="IPR051708">
    <property type="entry name" value="Plant_Aspart_Prot_A1"/>
</dbReference>
<keyword evidence="2" id="KW-0645">Protease</keyword>
<dbReference type="PANTHER" id="PTHR47967">
    <property type="entry name" value="OS07G0603500 PROTEIN-RELATED"/>
    <property type="match status" value="1"/>
</dbReference>
<evidence type="ECO:0000256" key="6">
    <source>
        <dbReference type="SAM" id="SignalP"/>
    </source>
</evidence>
<protein>
    <recommendedName>
        <fullName evidence="7">Peptidase A1 domain-containing protein</fullName>
    </recommendedName>
</protein>
<keyword evidence="3" id="KW-0064">Aspartyl protease</keyword>
<dbReference type="KEGG" id="gmx:100805699"/>
<proteinExistence type="inferred from homology"/>
<keyword evidence="4" id="KW-0378">Hydrolase</keyword>
<dbReference type="Gene3D" id="2.40.70.10">
    <property type="entry name" value="Acid Proteases"/>
    <property type="match status" value="2"/>
</dbReference>
<evidence type="ECO:0000259" key="7">
    <source>
        <dbReference type="PROSITE" id="PS51767"/>
    </source>
</evidence>
<accession>A0A0R0FCT4</accession>
<dbReference type="InterPro" id="IPR021109">
    <property type="entry name" value="Peptidase_aspartic_dom_sf"/>
</dbReference>
<reference evidence="8" key="3">
    <citation type="submission" date="2018-07" db="EMBL/GenBank/DDBJ databases">
        <title>WGS assembly of Glycine max.</title>
        <authorList>
            <person name="Schmutz J."/>
            <person name="Cannon S."/>
            <person name="Schlueter J."/>
            <person name="Ma J."/>
            <person name="Mitros T."/>
            <person name="Nelson W."/>
            <person name="Hyten D."/>
            <person name="Song Q."/>
            <person name="Thelen J."/>
            <person name="Cheng J."/>
            <person name="Xu D."/>
            <person name="Hellsten U."/>
            <person name="May G."/>
            <person name="Yu Y."/>
            <person name="Sakurai T."/>
            <person name="Umezawa T."/>
            <person name="Bhattacharyya M."/>
            <person name="Sandhu D."/>
            <person name="Valliyodan B."/>
            <person name="Lindquist E."/>
            <person name="Peto M."/>
            <person name="Grant D."/>
            <person name="Shu S."/>
            <person name="Goodstein D."/>
            <person name="Barry K."/>
            <person name="Futrell-Griggs M."/>
            <person name="Abernathy B."/>
            <person name="Du J."/>
            <person name="Tian Z."/>
            <person name="Zhu L."/>
            <person name="Gill N."/>
            <person name="Joshi T."/>
            <person name="Libault M."/>
            <person name="Sethuraman A."/>
            <person name="Zhang X."/>
            <person name="Shinozaki K."/>
            <person name="Nguyen H."/>
            <person name="Wing R."/>
            <person name="Cregan P."/>
            <person name="Specht J."/>
            <person name="Grimwood J."/>
            <person name="Rokhsar D."/>
            <person name="Stacey G."/>
            <person name="Shoemaker R."/>
            <person name="Jackson S."/>
        </authorList>
    </citation>
    <scope>NUCLEOTIDE SEQUENCE</scope>
    <source>
        <tissue evidence="8">Callus</tissue>
    </source>
</reference>
<feature type="chain" id="PRO_5014520979" description="Peptidase A1 domain-containing protein" evidence="6">
    <location>
        <begin position="24"/>
        <end position="480"/>
    </location>
</feature>
<dbReference type="InterPro" id="IPR032861">
    <property type="entry name" value="TAXi_N"/>
</dbReference>
<dbReference type="PANTHER" id="PTHR47967:SF26">
    <property type="entry name" value="PEPTIDASE A1 DOMAIN-CONTAINING PROTEIN"/>
    <property type="match status" value="1"/>
</dbReference>
<dbReference type="PaxDb" id="3847-GLYMA17G15020.1"/>
<keyword evidence="5" id="KW-0325">Glycoprotein</keyword>
<dbReference type="InterPro" id="IPR032799">
    <property type="entry name" value="TAXi_C"/>
</dbReference>
<dbReference type="AlphaFoldDB" id="A0A0R0FCT4"/>
<dbReference type="RefSeq" id="XP_003549914.1">
    <property type="nucleotide sequence ID" value="XM_003549866.5"/>
</dbReference>